<dbReference type="InterPro" id="IPR032828">
    <property type="entry name" value="PolyA_RNA-bd"/>
</dbReference>
<evidence type="ECO:0000256" key="7">
    <source>
        <dbReference type="ARBA" id="ARBA00022800"/>
    </source>
</evidence>
<dbReference type="InterPro" id="IPR002646">
    <property type="entry name" value="PolA_pol_head_dom"/>
</dbReference>
<dbReference type="GO" id="GO:0016779">
    <property type="term" value="F:nucleotidyltransferase activity"/>
    <property type="evidence" value="ECO:0007669"/>
    <property type="project" value="UniProtKB-KW"/>
</dbReference>
<evidence type="ECO:0000256" key="6">
    <source>
        <dbReference type="ARBA" id="ARBA00022741"/>
    </source>
</evidence>
<dbReference type="GO" id="GO:0005524">
    <property type="term" value="F:ATP binding"/>
    <property type="evidence" value="ECO:0007669"/>
    <property type="project" value="UniProtKB-KW"/>
</dbReference>
<keyword evidence="9" id="KW-0460">Magnesium</keyword>
<dbReference type="InterPro" id="IPR003607">
    <property type="entry name" value="HD/PDEase_dom"/>
</dbReference>
<evidence type="ECO:0000256" key="10">
    <source>
        <dbReference type="ARBA" id="ARBA00022884"/>
    </source>
</evidence>
<evidence type="ECO:0000256" key="1">
    <source>
        <dbReference type="ARBA" id="ARBA00001946"/>
    </source>
</evidence>
<dbReference type="GO" id="GO:0003723">
    <property type="term" value="F:RNA binding"/>
    <property type="evidence" value="ECO:0007669"/>
    <property type="project" value="UniProtKB-KW"/>
</dbReference>
<dbReference type="GO" id="GO:0042245">
    <property type="term" value="P:RNA repair"/>
    <property type="evidence" value="ECO:0007669"/>
    <property type="project" value="UniProtKB-KW"/>
</dbReference>
<sequence>MQKKFPAAEIYLVGGKVRDILLQRESYDYDFVIRNVPAKDLEKFLAKEGSVNFVGKSFGVFKFVPKKYTLAEAIDIALPRTEESFNTGGYRDFDVQTDPNLPIDKDLSRRDFTINAMAVNIKTGEIIDPFDGQTDLKNKIIRTVGDPKLRFGEDFTRMIRAIRFSVQLYFKIEQPTYLAIQNLAPKIKTMATERITEEFNKIIISTNAEFGLQLLQKSNLLKYYLPELEQGVGVSQNRSHIYSVFTHNVKALGFAAQRNYNLNVRLAALFHDIAKPQVKAGEGPDSTFYNHDIVGAKITRKILQRLKYSNEIVDKVSHLVRHHMFFYSLGDITDAAVRRLLVRVGKDNIAEIIQVRICDRLGMGRPKAKPYKLIDLEKRLHEVQLDPISVKMLKIDGTELMKFLEIKPGPKIGLLLNALLAEVLEDPKKNNKTYLQKHLKELIKLSDSDIKDLAPQLDKYEEVRKREYFSHVKWVE</sequence>
<dbReference type="Gene3D" id="3.30.460.10">
    <property type="entry name" value="Beta Polymerase, domain 2"/>
    <property type="match status" value="1"/>
</dbReference>
<organism evidence="13 14">
    <name type="scientific">Candidatus Buchananbacteria bacterium RBG_13_39_9</name>
    <dbReference type="NCBI Taxonomy" id="1797531"/>
    <lineage>
        <taxon>Bacteria</taxon>
        <taxon>Candidatus Buchananiibacteriota</taxon>
    </lineage>
</organism>
<dbReference type="SUPFAM" id="SSF81301">
    <property type="entry name" value="Nucleotidyltransferase"/>
    <property type="match status" value="1"/>
</dbReference>
<keyword evidence="4" id="KW-0548">Nucleotidyltransferase</keyword>
<dbReference type="GO" id="GO:0008033">
    <property type="term" value="P:tRNA processing"/>
    <property type="evidence" value="ECO:0007669"/>
    <property type="project" value="UniProtKB-KW"/>
</dbReference>
<dbReference type="SMART" id="SM00471">
    <property type="entry name" value="HDc"/>
    <property type="match status" value="1"/>
</dbReference>
<accession>A0A1G1XRN5</accession>
<dbReference type="AlphaFoldDB" id="A0A1G1XRN5"/>
<keyword evidence="5" id="KW-0479">Metal-binding</keyword>
<dbReference type="Pfam" id="PF12627">
    <property type="entry name" value="PolyA_pol_RNAbd"/>
    <property type="match status" value="1"/>
</dbReference>
<dbReference type="PANTHER" id="PTHR47545">
    <property type="entry name" value="MULTIFUNCTIONAL CCA PROTEIN"/>
    <property type="match status" value="1"/>
</dbReference>
<comment type="cofactor">
    <cofactor evidence="1">
        <name>Mg(2+)</name>
        <dbReference type="ChEBI" id="CHEBI:18420"/>
    </cofactor>
</comment>
<dbReference type="GO" id="GO:0046872">
    <property type="term" value="F:metal ion binding"/>
    <property type="evidence" value="ECO:0007669"/>
    <property type="project" value="UniProtKB-KW"/>
</dbReference>
<gene>
    <name evidence="13" type="ORF">A2Y67_01495</name>
</gene>
<evidence type="ECO:0000313" key="14">
    <source>
        <dbReference type="Proteomes" id="UP000176260"/>
    </source>
</evidence>
<dbReference type="InterPro" id="IPR006674">
    <property type="entry name" value="HD_domain"/>
</dbReference>
<keyword evidence="8" id="KW-0067">ATP-binding</keyword>
<evidence type="ECO:0000256" key="11">
    <source>
        <dbReference type="RuleBase" id="RU003953"/>
    </source>
</evidence>
<evidence type="ECO:0000259" key="12">
    <source>
        <dbReference type="PROSITE" id="PS51831"/>
    </source>
</evidence>
<dbReference type="CDD" id="cd00077">
    <property type="entry name" value="HDc"/>
    <property type="match status" value="1"/>
</dbReference>
<dbReference type="SUPFAM" id="SSF81891">
    <property type="entry name" value="Poly A polymerase C-terminal region-like"/>
    <property type="match status" value="1"/>
</dbReference>
<dbReference type="Proteomes" id="UP000176260">
    <property type="component" value="Unassembled WGS sequence"/>
</dbReference>
<dbReference type="NCBIfam" id="TIGR00277">
    <property type="entry name" value="HDIG"/>
    <property type="match status" value="1"/>
</dbReference>
<dbReference type="Gene3D" id="1.10.246.80">
    <property type="match status" value="1"/>
</dbReference>
<dbReference type="InterPro" id="IPR043519">
    <property type="entry name" value="NT_sf"/>
</dbReference>
<reference evidence="13 14" key="1">
    <citation type="journal article" date="2016" name="Nat. Commun.">
        <title>Thousands of microbial genomes shed light on interconnected biogeochemical processes in an aquifer system.</title>
        <authorList>
            <person name="Anantharaman K."/>
            <person name="Brown C.T."/>
            <person name="Hug L.A."/>
            <person name="Sharon I."/>
            <person name="Castelle C.J."/>
            <person name="Probst A.J."/>
            <person name="Thomas B.C."/>
            <person name="Singh A."/>
            <person name="Wilkins M.J."/>
            <person name="Karaoz U."/>
            <person name="Brodie E.L."/>
            <person name="Williams K.H."/>
            <person name="Hubbard S.S."/>
            <person name="Banfield J.F."/>
        </authorList>
    </citation>
    <scope>NUCLEOTIDE SEQUENCE [LARGE SCALE GENOMIC DNA]</scope>
</reference>
<dbReference type="PANTHER" id="PTHR47545:SF1">
    <property type="entry name" value="MULTIFUNCTIONAL CCA PROTEIN"/>
    <property type="match status" value="1"/>
</dbReference>
<keyword evidence="10 11" id="KW-0694">RNA-binding</keyword>
<evidence type="ECO:0000256" key="9">
    <source>
        <dbReference type="ARBA" id="ARBA00022842"/>
    </source>
</evidence>
<dbReference type="PROSITE" id="PS51831">
    <property type="entry name" value="HD"/>
    <property type="match status" value="1"/>
</dbReference>
<protein>
    <recommendedName>
        <fullName evidence="12">HD domain-containing protein</fullName>
    </recommendedName>
</protein>
<keyword evidence="6" id="KW-0547">Nucleotide-binding</keyword>
<evidence type="ECO:0000256" key="3">
    <source>
        <dbReference type="ARBA" id="ARBA00022694"/>
    </source>
</evidence>
<keyword evidence="3" id="KW-0819">tRNA processing</keyword>
<dbReference type="InterPro" id="IPR006675">
    <property type="entry name" value="HDIG_dom"/>
</dbReference>
<evidence type="ECO:0000313" key="13">
    <source>
        <dbReference type="EMBL" id="OGY42729.1"/>
    </source>
</evidence>
<dbReference type="Pfam" id="PF01966">
    <property type="entry name" value="HD"/>
    <property type="match status" value="1"/>
</dbReference>
<keyword evidence="2 11" id="KW-0808">Transferase</keyword>
<comment type="caution">
    <text evidence="13">The sequence shown here is derived from an EMBL/GenBank/DDBJ whole genome shotgun (WGS) entry which is preliminary data.</text>
</comment>
<feature type="domain" description="HD" evidence="12">
    <location>
        <begin position="244"/>
        <end position="364"/>
    </location>
</feature>
<evidence type="ECO:0000256" key="8">
    <source>
        <dbReference type="ARBA" id="ARBA00022840"/>
    </source>
</evidence>
<dbReference type="InterPro" id="IPR050124">
    <property type="entry name" value="tRNA_CCA-adding_enzyme"/>
</dbReference>
<name>A0A1G1XRN5_9BACT</name>
<proteinExistence type="inferred from homology"/>
<dbReference type="Pfam" id="PF01743">
    <property type="entry name" value="PolyA_pol"/>
    <property type="match status" value="1"/>
</dbReference>
<dbReference type="EMBL" id="MHIA01000008">
    <property type="protein sequence ID" value="OGY42729.1"/>
    <property type="molecule type" value="Genomic_DNA"/>
</dbReference>
<keyword evidence="7" id="KW-0692">RNA repair</keyword>
<evidence type="ECO:0000256" key="5">
    <source>
        <dbReference type="ARBA" id="ARBA00022723"/>
    </source>
</evidence>
<dbReference type="Gene3D" id="1.10.3090.10">
    <property type="entry name" value="cca-adding enzyme, domain 2"/>
    <property type="match status" value="1"/>
</dbReference>
<comment type="similarity">
    <text evidence="11">Belongs to the tRNA nucleotidyltransferase/poly(A) polymerase family.</text>
</comment>
<evidence type="ECO:0000256" key="2">
    <source>
        <dbReference type="ARBA" id="ARBA00022679"/>
    </source>
</evidence>
<dbReference type="CDD" id="cd05398">
    <property type="entry name" value="NT_ClassII-CCAase"/>
    <property type="match status" value="1"/>
</dbReference>
<evidence type="ECO:0000256" key="4">
    <source>
        <dbReference type="ARBA" id="ARBA00022695"/>
    </source>
</evidence>